<evidence type="ECO:0000313" key="2">
    <source>
        <dbReference type="Proteomes" id="UP000284702"/>
    </source>
</evidence>
<name>A0A3R8D3Z6_APHAT</name>
<proteinExistence type="predicted"/>
<accession>A0A3R8D3Z6</accession>
<reference evidence="1" key="1">
    <citation type="submission" date="2018-07" db="EMBL/GenBank/DDBJ databases">
        <title>Annotation of Aphanomyces astaci genome assembly.</title>
        <authorList>
            <person name="Studholme D.J."/>
        </authorList>
    </citation>
    <scope>NUCLEOTIDE SEQUENCE [LARGE SCALE GENOMIC DNA]</scope>
    <source>
        <strain evidence="1">Pc</strain>
    </source>
</reference>
<dbReference type="Proteomes" id="UP000284702">
    <property type="component" value="Unassembled WGS sequence"/>
</dbReference>
<dbReference type="AlphaFoldDB" id="A0A3R8D3Z6"/>
<sequence length="165" mass="18238">MGSAYCWLNTNRTFAMVLTFKLQRRCGATKKYNAALYFAQLPGKQSGHGGAEPGDQRDDSDLVAVVHLLNDVFSGWTQELTAQYAYKSSVLTWFVLAIWSVLVPVQHAAHIHRECSIDAVDTALTCRNGVLEIGRFDRACALFFVACAIPLVDNRGNGGGHYVRR</sequence>
<dbReference type="VEuPathDB" id="FungiDB:H257_09186"/>
<gene>
    <name evidence="1" type="ORF">B5M09_004300</name>
</gene>
<comment type="caution">
    <text evidence="1">The sequence shown here is derived from an EMBL/GenBank/DDBJ whole genome shotgun (WGS) entry which is preliminary data.</text>
</comment>
<dbReference type="EMBL" id="MZMZ02004116">
    <property type="protein sequence ID" value="RQM19906.1"/>
    <property type="molecule type" value="Genomic_DNA"/>
</dbReference>
<organism evidence="1 2">
    <name type="scientific">Aphanomyces astaci</name>
    <name type="common">Crayfish plague agent</name>
    <dbReference type="NCBI Taxonomy" id="112090"/>
    <lineage>
        <taxon>Eukaryota</taxon>
        <taxon>Sar</taxon>
        <taxon>Stramenopiles</taxon>
        <taxon>Oomycota</taxon>
        <taxon>Saprolegniomycetes</taxon>
        <taxon>Saprolegniales</taxon>
        <taxon>Verrucalvaceae</taxon>
        <taxon>Aphanomyces</taxon>
    </lineage>
</organism>
<evidence type="ECO:0000313" key="1">
    <source>
        <dbReference type="EMBL" id="RQM19906.1"/>
    </source>
</evidence>
<keyword evidence="2" id="KW-1185">Reference proteome</keyword>
<protein>
    <submittedName>
        <fullName evidence="1">Uncharacterized protein</fullName>
    </submittedName>
</protein>